<evidence type="ECO:0000313" key="5">
    <source>
        <dbReference type="Proteomes" id="UP000577707"/>
    </source>
</evidence>
<feature type="DNA-binding region" description="H-T-H motif" evidence="2">
    <location>
        <begin position="36"/>
        <end position="55"/>
    </location>
</feature>
<proteinExistence type="predicted"/>
<evidence type="ECO:0000256" key="2">
    <source>
        <dbReference type="PROSITE-ProRule" id="PRU00335"/>
    </source>
</evidence>
<dbReference type="Proteomes" id="UP000577707">
    <property type="component" value="Unassembled WGS sequence"/>
</dbReference>
<comment type="caution">
    <text evidence="4">The sequence shown here is derived from an EMBL/GenBank/DDBJ whole genome shotgun (WGS) entry which is preliminary data.</text>
</comment>
<dbReference type="RefSeq" id="WP_183542034.1">
    <property type="nucleotide sequence ID" value="NZ_BMQT01000001.1"/>
</dbReference>
<evidence type="ECO:0000313" key="4">
    <source>
        <dbReference type="EMBL" id="MBB3087657.1"/>
    </source>
</evidence>
<organism evidence="4 5">
    <name type="scientific">Nocardioides albus</name>
    <dbReference type="NCBI Taxonomy" id="1841"/>
    <lineage>
        <taxon>Bacteria</taxon>
        <taxon>Bacillati</taxon>
        <taxon>Actinomycetota</taxon>
        <taxon>Actinomycetes</taxon>
        <taxon>Propionibacteriales</taxon>
        <taxon>Nocardioidaceae</taxon>
        <taxon>Nocardioides</taxon>
    </lineage>
</organism>
<name>A0A7W5F7A6_9ACTN</name>
<dbReference type="InterPro" id="IPR050109">
    <property type="entry name" value="HTH-type_TetR-like_transc_reg"/>
</dbReference>
<dbReference type="PANTHER" id="PTHR30055">
    <property type="entry name" value="HTH-TYPE TRANSCRIPTIONAL REGULATOR RUTR"/>
    <property type="match status" value="1"/>
</dbReference>
<dbReference type="InterPro" id="IPR001647">
    <property type="entry name" value="HTH_TetR"/>
</dbReference>
<dbReference type="PANTHER" id="PTHR30055:SF226">
    <property type="entry name" value="HTH-TYPE TRANSCRIPTIONAL REGULATOR PKSA"/>
    <property type="match status" value="1"/>
</dbReference>
<dbReference type="InterPro" id="IPR009057">
    <property type="entry name" value="Homeodomain-like_sf"/>
</dbReference>
<keyword evidence="5" id="KW-1185">Reference proteome</keyword>
<dbReference type="SUPFAM" id="SSF46689">
    <property type="entry name" value="Homeodomain-like"/>
    <property type="match status" value="1"/>
</dbReference>
<dbReference type="Pfam" id="PF00440">
    <property type="entry name" value="TetR_N"/>
    <property type="match status" value="1"/>
</dbReference>
<accession>A0A7W5F7A6</accession>
<gene>
    <name evidence="4" type="ORF">FHS12_000580</name>
</gene>
<protein>
    <submittedName>
        <fullName evidence="4">AcrR family transcriptional regulator</fullName>
    </submittedName>
</protein>
<dbReference type="EMBL" id="JACHXG010000001">
    <property type="protein sequence ID" value="MBB3087657.1"/>
    <property type="molecule type" value="Genomic_DNA"/>
</dbReference>
<dbReference type="AlphaFoldDB" id="A0A7W5F7A6"/>
<reference evidence="4 5" key="1">
    <citation type="submission" date="2020-08" db="EMBL/GenBank/DDBJ databases">
        <title>Genomic Encyclopedia of Type Strains, Phase III (KMG-III): the genomes of soil and plant-associated and newly described type strains.</title>
        <authorList>
            <person name="Whitman W."/>
        </authorList>
    </citation>
    <scope>NUCLEOTIDE SEQUENCE [LARGE SCALE GENOMIC DNA]</scope>
    <source>
        <strain evidence="4 5">CECT 3302</strain>
    </source>
</reference>
<feature type="domain" description="HTH tetR-type" evidence="3">
    <location>
        <begin position="14"/>
        <end position="73"/>
    </location>
</feature>
<keyword evidence="1 2" id="KW-0238">DNA-binding</keyword>
<dbReference type="GO" id="GO:0000976">
    <property type="term" value="F:transcription cis-regulatory region binding"/>
    <property type="evidence" value="ECO:0007669"/>
    <property type="project" value="TreeGrafter"/>
</dbReference>
<evidence type="ECO:0000256" key="1">
    <source>
        <dbReference type="ARBA" id="ARBA00023125"/>
    </source>
</evidence>
<sequence length="214" mass="23504">MDERRTRAKPIPAADRRAEIIAVTEVLLIEHGTATTTRLIAEAAGVAEGTIFRHFRDKRELYRAVAESVFDPARAGQAIAEVVEGATDIEDRLRAVIDLLTTSSRRGVLVMMAVRSTLFEETTSEGARPRMGPPAFVTEGNNALVDNLARLVFEPYESELRLSPRKAALVLRSLTTGSWFPGLNRENQPLSSEDVIDVLLGGILIEHSPTRETA</sequence>
<dbReference type="PROSITE" id="PS50977">
    <property type="entry name" value="HTH_TETR_2"/>
    <property type="match status" value="1"/>
</dbReference>
<evidence type="ECO:0000259" key="3">
    <source>
        <dbReference type="PROSITE" id="PS50977"/>
    </source>
</evidence>
<dbReference type="Gene3D" id="1.10.357.10">
    <property type="entry name" value="Tetracycline Repressor, domain 2"/>
    <property type="match status" value="1"/>
</dbReference>
<dbReference type="GO" id="GO:0003700">
    <property type="term" value="F:DNA-binding transcription factor activity"/>
    <property type="evidence" value="ECO:0007669"/>
    <property type="project" value="TreeGrafter"/>
</dbReference>
<dbReference type="PRINTS" id="PR00455">
    <property type="entry name" value="HTHTETR"/>
</dbReference>